<keyword evidence="7" id="KW-1015">Disulfide bond</keyword>
<protein>
    <submittedName>
        <fullName evidence="9">Tannase/feruloyl esterase family alpha/beta hydrolase</fullName>
    </submittedName>
</protein>
<dbReference type="Proteomes" id="UP000297385">
    <property type="component" value="Unassembled WGS sequence"/>
</dbReference>
<dbReference type="EMBL" id="SNVI01000008">
    <property type="protein sequence ID" value="TFE36703.1"/>
    <property type="molecule type" value="Genomic_DNA"/>
</dbReference>
<evidence type="ECO:0000256" key="2">
    <source>
        <dbReference type="ARBA" id="ARBA00022487"/>
    </source>
</evidence>
<organism evidence="9 10">
    <name type="scientific">Paraburkholderia dipogonis</name>
    <dbReference type="NCBI Taxonomy" id="1211383"/>
    <lineage>
        <taxon>Bacteria</taxon>
        <taxon>Pseudomonadati</taxon>
        <taxon>Pseudomonadota</taxon>
        <taxon>Betaproteobacteria</taxon>
        <taxon>Burkholderiales</taxon>
        <taxon>Burkholderiaceae</taxon>
        <taxon>Paraburkholderia</taxon>
    </lineage>
</organism>
<dbReference type="SUPFAM" id="SSF53474">
    <property type="entry name" value="alpha/beta-Hydrolases"/>
    <property type="match status" value="1"/>
</dbReference>
<evidence type="ECO:0000256" key="4">
    <source>
        <dbReference type="ARBA" id="ARBA00022729"/>
    </source>
</evidence>
<keyword evidence="5 9" id="KW-0378">Hydrolase</keyword>
<dbReference type="PANTHER" id="PTHR33938">
    <property type="entry name" value="FERULOYL ESTERASE B-RELATED"/>
    <property type="match status" value="1"/>
</dbReference>
<dbReference type="AlphaFoldDB" id="A0A4Y8MH44"/>
<keyword evidence="2" id="KW-0719">Serine esterase</keyword>
<dbReference type="PANTHER" id="PTHR33938:SF15">
    <property type="entry name" value="FERULOYL ESTERASE B-RELATED"/>
    <property type="match status" value="1"/>
</dbReference>
<proteinExistence type="inferred from homology"/>
<evidence type="ECO:0000256" key="1">
    <source>
        <dbReference type="ARBA" id="ARBA00006249"/>
    </source>
</evidence>
<comment type="caution">
    <text evidence="9">The sequence shown here is derived from an EMBL/GenBank/DDBJ whole genome shotgun (WGS) entry which is preliminary data.</text>
</comment>
<dbReference type="GO" id="GO:0046872">
    <property type="term" value="F:metal ion binding"/>
    <property type="evidence" value="ECO:0007669"/>
    <property type="project" value="UniProtKB-KW"/>
</dbReference>
<dbReference type="RefSeq" id="WP_121311226.1">
    <property type="nucleotide sequence ID" value="NZ_SNVI01000008.1"/>
</dbReference>
<dbReference type="Pfam" id="PF07519">
    <property type="entry name" value="Tannase"/>
    <property type="match status" value="1"/>
</dbReference>
<sequence length="609" mass="64374">MVHIRVQFLLFCAFALSALSGCGNGSSDLTGQPVAALSCDQSIASQFKPDAQTKVILVKHLNKGDPLPQLYVEDTVPSPQAMCVVKLMVGPGNPGPAGAPSTSPGIGMEIWLPEKAAWTGRLVSMGNGGWAGSAEGDPTQFSHQSASDDYRSLAQVASEESVVTVGSDAGHNGLLPGQIDASGNASFAMNPDGTLNATLWNDFAQRANYQQTLMAKALARAYYGKDPQYTYWDGGSTGGRQGLKQAQLHPEEYDGIVAGYPAINWTRFMVGQTYPSIVVAQDLGGHPVSSAQSDSVAQAAMNACDVVGGQHLGYMLDPSMCKYDPTKDVNVLCVSDGGKNATASCVTKLQATAMNKFWYGMTADGSVPDPAVDSGWGVEPGPNQRWFGSSRSLSPGLSGDTFSIFNHFLALALQNSAMSDPTFVNATGNGQNLYKQLSYAQLNNAFDRGVALNNTAFAEINTDDPDLSAFKARGGKLIHWQGMDDNNFPVQGSINYYSHVLSKMGGIDAVQSFYRFSELAGNGHGYPAFGYAPTPARGQMLHAMFDWVEKGIPPDGLVLKTGVPGTLTGCTFSTACGGPVQKSLPLCFYPKKATFVAGDPNTAASYSCQ</sequence>
<dbReference type="PROSITE" id="PS51257">
    <property type="entry name" value="PROKAR_LIPOPROTEIN"/>
    <property type="match status" value="1"/>
</dbReference>
<comment type="similarity">
    <text evidence="1">Belongs to the tannase family.</text>
</comment>
<evidence type="ECO:0000256" key="7">
    <source>
        <dbReference type="ARBA" id="ARBA00023157"/>
    </source>
</evidence>
<evidence type="ECO:0000256" key="6">
    <source>
        <dbReference type="ARBA" id="ARBA00022837"/>
    </source>
</evidence>
<gene>
    <name evidence="9" type="ORF">E2553_44380</name>
</gene>
<keyword evidence="6" id="KW-0106">Calcium</keyword>
<accession>A0A4Y8MH44</accession>
<keyword evidence="4 8" id="KW-0732">Signal</keyword>
<evidence type="ECO:0000256" key="3">
    <source>
        <dbReference type="ARBA" id="ARBA00022723"/>
    </source>
</evidence>
<feature type="signal peptide" evidence="8">
    <location>
        <begin position="1"/>
        <end position="20"/>
    </location>
</feature>
<keyword evidence="3" id="KW-0479">Metal-binding</keyword>
<dbReference type="InterPro" id="IPR029058">
    <property type="entry name" value="AB_hydrolase_fold"/>
</dbReference>
<evidence type="ECO:0000313" key="9">
    <source>
        <dbReference type="EMBL" id="TFE36703.1"/>
    </source>
</evidence>
<evidence type="ECO:0000313" key="10">
    <source>
        <dbReference type="Proteomes" id="UP000297385"/>
    </source>
</evidence>
<name>A0A4Y8MH44_9BURK</name>
<evidence type="ECO:0000256" key="8">
    <source>
        <dbReference type="SAM" id="SignalP"/>
    </source>
</evidence>
<reference evidence="9 10" key="1">
    <citation type="submission" date="2019-03" db="EMBL/GenBank/DDBJ databases">
        <title>Complete Genome Sequence of Paraburkholderia dipogonis ICMP 19430T, a Nitrogen-fixing Symbiont of the South African Invasive Legume Dipogon lignosus in New Zealand.</title>
        <authorList>
            <person name="De Meyer S.E."/>
        </authorList>
    </citation>
    <scope>NUCLEOTIDE SEQUENCE [LARGE SCALE GENOMIC DNA]</scope>
    <source>
        <strain evidence="9 10">ICMP 19430</strain>
    </source>
</reference>
<dbReference type="InterPro" id="IPR011118">
    <property type="entry name" value="Tannase/feruloyl_esterase"/>
</dbReference>
<evidence type="ECO:0000256" key="5">
    <source>
        <dbReference type="ARBA" id="ARBA00022801"/>
    </source>
</evidence>
<dbReference type="GO" id="GO:0052689">
    <property type="term" value="F:carboxylic ester hydrolase activity"/>
    <property type="evidence" value="ECO:0007669"/>
    <property type="project" value="UniProtKB-KW"/>
</dbReference>
<feature type="chain" id="PRO_5021229284" evidence="8">
    <location>
        <begin position="21"/>
        <end position="609"/>
    </location>
</feature>